<dbReference type="InterPro" id="IPR036928">
    <property type="entry name" value="AS_sf"/>
</dbReference>
<sequence length="461" mass="48629">MKWQYGIEEAARRIAARELSVVEYVSSVLDRLAETEPEVSAWTYVDREGALRAAQQADVEIAAGQHRGPLHGIPFGVKDVIDTAGLPTEGGSKAYAGRIPDHDAATVRALRENGAILLGKTVTHEIAYGQNFPPTRNPWDPSRYQGGSSAGSGVAVAVGSAPGCLGTDTSGSVRNPASVNSLVGMRPTTGLIDGSGVMNLSEQLDQVGPIARTTVDCALLLQGMVKSRADLGPEDIAAAVRRPLNRPRVGVDFAAWHDWGVSTEVQAAIKEAVNVLASTGVEIVDVSLPELSLALPVTLVSCLADALRLHGSALSDRPEDFEPGTRVMLELGCAVTEEHLTLARRARAHLRDRVRATFLDADLTALVSPTLSGIPPRLSDLSTDLTRESDEADLSSALLLLAPANVCGLPALSVPGGFVNGLPVGLHLLGRPYGDLALFRLAQHYETAVARPAQATLRSGR</sequence>
<dbReference type="InterPro" id="IPR000120">
    <property type="entry name" value="Amidase"/>
</dbReference>
<gene>
    <name evidence="2" type="ORF">ACFSUT_16545</name>
</gene>
<name>A0ABW5HZF2_9PSEU</name>
<evidence type="ECO:0000313" key="2">
    <source>
        <dbReference type="EMBL" id="MFD2481897.1"/>
    </source>
</evidence>
<comment type="caution">
    <text evidence="2">The sequence shown here is derived from an EMBL/GenBank/DDBJ whole genome shotgun (WGS) entry which is preliminary data.</text>
</comment>
<keyword evidence="3" id="KW-1185">Reference proteome</keyword>
<dbReference type="PANTHER" id="PTHR11895">
    <property type="entry name" value="TRANSAMIDASE"/>
    <property type="match status" value="1"/>
</dbReference>
<evidence type="ECO:0000313" key="3">
    <source>
        <dbReference type="Proteomes" id="UP001597542"/>
    </source>
</evidence>
<dbReference type="SUPFAM" id="SSF75304">
    <property type="entry name" value="Amidase signature (AS) enzymes"/>
    <property type="match status" value="1"/>
</dbReference>
<feature type="domain" description="Amidase" evidence="1">
    <location>
        <begin position="23"/>
        <end position="438"/>
    </location>
</feature>
<dbReference type="Pfam" id="PF01425">
    <property type="entry name" value="Amidase"/>
    <property type="match status" value="1"/>
</dbReference>
<dbReference type="PANTHER" id="PTHR11895:SF176">
    <property type="entry name" value="AMIDASE AMID-RELATED"/>
    <property type="match status" value="1"/>
</dbReference>
<organism evidence="2 3">
    <name type="scientific">Amycolatopsis albidoflavus</name>
    <dbReference type="NCBI Taxonomy" id="102226"/>
    <lineage>
        <taxon>Bacteria</taxon>
        <taxon>Bacillati</taxon>
        <taxon>Actinomycetota</taxon>
        <taxon>Actinomycetes</taxon>
        <taxon>Pseudonocardiales</taxon>
        <taxon>Pseudonocardiaceae</taxon>
        <taxon>Amycolatopsis</taxon>
    </lineage>
</organism>
<evidence type="ECO:0000259" key="1">
    <source>
        <dbReference type="Pfam" id="PF01425"/>
    </source>
</evidence>
<dbReference type="EMBL" id="JBHUKQ010000010">
    <property type="protein sequence ID" value="MFD2481897.1"/>
    <property type="molecule type" value="Genomic_DNA"/>
</dbReference>
<proteinExistence type="predicted"/>
<reference evidence="3" key="1">
    <citation type="journal article" date="2019" name="Int. J. Syst. Evol. Microbiol.">
        <title>The Global Catalogue of Microorganisms (GCM) 10K type strain sequencing project: providing services to taxonomists for standard genome sequencing and annotation.</title>
        <authorList>
            <consortium name="The Broad Institute Genomics Platform"/>
            <consortium name="The Broad Institute Genome Sequencing Center for Infectious Disease"/>
            <person name="Wu L."/>
            <person name="Ma J."/>
        </authorList>
    </citation>
    <scope>NUCLEOTIDE SEQUENCE [LARGE SCALE GENOMIC DNA]</scope>
    <source>
        <strain evidence="3">CGMCC 4.7638</strain>
    </source>
</reference>
<accession>A0ABW5HZF2</accession>
<dbReference type="Gene3D" id="3.90.1300.10">
    <property type="entry name" value="Amidase signature (AS) domain"/>
    <property type="match status" value="1"/>
</dbReference>
<dbReference type="InterPro" id="IPR023631">
    <property type="entry name" value="Amidase_dom"/>
</dbReference>
<dbReference type="RefSeq" id="WP_344272521.1">
    <property type="nucleotide sequence ID" value="NZ_BAAAHV010000011.1"/>
</dbReference>
<dbReference type="Proteomes" id="UP001597542">
    <property type="component" value="Unassembled WGS sequence"/>
</dbReference>
<protein>
    <submittedName>
        <fullName evidence="2">Amidase</fullName>
    </submittedName>
</protein>